<reference evidence="1 2" key="1">
    <citation type="submission" date="2018-05" db="EMBL/GenBank/DDBJ databases">
        <title>Isolation and characterization of genus Methanoculleus species and their viruses from deep sea marine sediment offshore southwestern Taiwan.</title>
        <authorList>
            <person name="Wei W.-H."/>
            <person name="Chen W.-C."/>
            <person name="Lai M.-C."/>
            <person name="Chen S.-C."/>
        </authorList>
    </citation>
    <scope>NUCLEOTIDE SEQUENCE [LARGE SCALE GENOMIC DNA]</scope>
    <source>
        <strain evidence="1 2">CWC-02</strain>
    </source>
</reference>
<proteinExistence type="predicted"/>
<keyword evidence="2" id="KW-1185">Reference proteome</keyword>
<dbReference type="AlphaFoldDB" id="A0ABD4TBB0"/>
<sequence length="144" mass="15545">MTMTSTIIRASLVCLVLAAVLLSAGCTEREQSPGDRVPGPDFRGETSGYDDRVVFRFIPETDAAATYSVTLTIEQDVSWGTTIETRENVIYENISRGNPIEIVVPREGPSDGAAIEIEIRNTAGEVLHRSRTSVQPGTPTPALP</sequence>
<protein>
    <recommendedName>
        <fullName evidence="3">PrcB C-terminal domain-containing protein</fullName>
    </recommendedName>
</protein>
<organism evidence="1 2">
    <name type="scientific">Methanoculleus oceani</name>
    <dbReference type="NCBI Taxonomy" id="2184756"/>
    <lineage>
        <taxon>Archaea</taxon>
        <taxon>Methanobacteriati</taxon>
        <taxon>Methanobacteriota</taxon>
        <taxon>Stenosarchaea group</taxon>
        <taxon>Methanomicrobia</taxon>
        <taxon>Methanomicrobiales</taxon>
        <taxon>Methanomicrobiaceae</taxon>
        <taxon>Methanoculleus</taxon>
    </lineage>
</organism>
<evidence type="ECO:0000313" key="1">
    <source>
        <dbReference type="EMBL" id="MCM2465370.1"/>
    </source>
</evidence>
<gene>
    <name evidence="1" type="ORF">DIC75_03395</name>
</gene>
<dbReference type="EMBL" id="QFDM01000001">
    <property type="protein sequence ID" value="MCM2465370.1"/>
    <property type="molecule type" value="Genomic_DNA"/>
</dbReference>
<name>A0ABD4TBB0_9EURY</name>
<evidence type="ECO:0008006" key="3">
    <source>
        <dbReference type="Google" id="ProtNLM"/>
    </source>
</evidence>
<comment type="caution">
    <text evidence="1">The sequence shown here is derived from an EMBL/GenBank/DDBJ whole genome shotgun (WGS) entry which is preliminary data.</text>
</comment>
<dbReference type="Proteomes" id="UP001523230">
    <property type="component" value="Unassembled WGS sequence"/>
</dbReference>
<accession>A0ABD4TBB0</accession>
<evidence type="ECO:0000313" key="2">
    <source>
        <dbReference type="Proteomes" id="UP001523230"/>
    </source>
</evidence>